<reference evidence="1" key="1">
    <citation type="submission" date="2020-07" db="EMBL/GenBank/DDBJ databases">
        <title>Vallitalea pronyensis genome.</title>
        <authorList>
            <person name="Postec A."/>
        </authorList>
    </citation>
    <scope>NUCLEOTIDE SEQUENCE</scope>
    <source>
        <strain evidence="1">FatNI3</strain>
    </source>
</reference>
<organism evidence="1 2">
    <name type="scientific">Vallitalea pronyensis</name>
    <dbReference type="NCBI Taxonomy" id="1348613"/>
    <lineage>
        <taxon>Bacteria</taxon>
        <taxon>Bacillati</taxon>
        <taxon>Bacillota</taxon>
        <taxon>Clostridia</taxon>
        <taxon>Lachnospirales</taxon>
        <taxon>Vallitaleaceae</taxon>
        <taxon>Vallitalea</taxon>
    </lineage>
</organism>
<dbReference type="Proteomes" id="UP000683246">
    <property type="component" value="Chromosome"/>
</dbReference>
<proteinExistence type="predicted"/>
<evidence type="ECO:0000313" key="1">
    <source>
        <dbReference type="EMBL" id="QUI21561.1"/>
    </source>
</evidence>
<protein>
    <submittedName>
        <fullName evidence="1">Uncharacterized protein</fullName>
    </submittedName>
</protein>
<gene>
    <name evidence="1" type="ORF">HZI73_04295</name>
</gene>
<dbReference type="AlphaFoldDB" id="A0A8J8MHD4"/>
<sequence length="313" mass="36894">MYKKYAVLRCASDIHDLPLRNPLMRYMPKKMRRGHILKRLPAFASEVNHLDLTGLDITLPIMEEELCHEQYVKDVISEWNQKAMLYNINATVLSKELRPFRDTFNGLIADKNHIQFLYMDAVIEEIIKRSHKELKDMNFVLIDGDNSRTTYIMNQIYDHINNLTIITSQPEHFEKSIEAIYEETGLAVWITNYNITQRIPSDIIINCSQHSNKVFYCFDEGSYMIDFISDDDKIKNILIKRSDIHLVTEVDMLVESRLMNKELFHGILLNENRILRSMYMYGYKSTMFEKVSQILGKYQVEIGKLYQRGETII</sequence>
<dbReference type="RefSeq" id="WP_212697031.1">
    <property type="nucleotide sequence ID" value="NZ_CP058649.1"/>
</dbReference>
<dbReference type="KEGG" id="vpy:HZI73_04295"/>
<evidence type="ECO:0000313" key="2">
    <source>
        <dbReference type="Proteomes" id="UP000683246"/>
    </source>
</evidence>
<keyword evidence="2" id="KW-1185">Reference proteome</keyword>
<name>A0A8J8MHD4_9FIRM</name>
<accession>A0A8J8MHD4</accession>
<dbReference type="EMBL" id="CP058649">
    <property type="protein sequence ID" value="QUI21561.1"/>
    <property type="molecule type" value="Genomic_DNA"/>
</dbReference>